<feature type="region of interest" description="Disordered" evidence="1">
    <location>
        <begin position="60"/>
        <end position="82"/>
    </location>
</feature>
<feature type="compositionally biased region" description="Basic and acidic residues" evidence="1">
    <location>
        <begin position="448"/>
        <end position="480"/>
    </location>
</feature>
<dbReference type="EMBL" id="CADCXV010000702">
    <property type="protein sequence ID" value="CAB0033234.1"/>
    <property type="molecule type" value="Genomic_DNA"/>
</dbReference>
<feature type="compositionally biased region" description="Basic residues" evidence="1">
    <location>
        <begin position="137"/>
        <end position="147"/>
    </location>
</feature>
<feature type="compositionally biased region" description="Polar residues" evidence="1">
    <location>
        <begin position="148"/>
        <end position="157"/>
    </location>
</feature>
<sequence length="488" mass="57092">MLHFSQPTSGESKEISIAFLCMGTSARRSCESISRCALCPSSNVLLHSRFGSHFGSRYTQYRTERERRGEREDPASVSHQRAAATQRELLCQTYLGRSYRLVRVELNVRTYSACTLKPNAHADEHTYSRNLDSRTNIQKKNKKKTKQSAKLEQSRITLATAAPEPHQHSSARTPCTHSSSMLDEPRLRVRGQKIRYKLHRTRCNCRYSKINNHIGPRCLEQFSINLSNQCILDDDVYATPTRRTVQRHAFYEEVCIIESSSLTFISTMSCCCAAEKKIVRDRCAESIRFRHDAAKYIAKKRARVCTHAILCARAIIFIVLRLSARYKERKKLYKLLSRIYRTDDRLVRDCADLPRISFLRSRVSRPRVHNSVYTVYISNFPFENFPISPLPRTTFKIIIIIALRRQREGSSTKMYSQIFAANLRFVCILGARIKHGIRETIEFTKFSRERQREDMRQTRKRRRPEEQKKERRRVESDNPRPPRRGYLR</sequence>
<dbReference type="Proteomes" id="UP000479190">
    <property type="component" value="Unassembled WGS sequence"/>
</dbReference>
<protein>
    <submittedName>
        <fullName evidence="2">Uncharacterized protein</fullName>
    </submittedName>
</protein>
<proteinExistence type="predicted"/>
<evidence type="ECO:0000313" key="2">
    <source>
        <dbReference type="EMBL" id="CAB0033234.1"/>
    </source>
</evidence>
<name>A0A6H5I5R8_9HYME</name>
<gene>
    <name evidence="2" type="ORF">TBRA_LOCUS5151</name>
</gene>
<evidence type="ECO:0000256" key="1">
    <source>
        <dbReference type="SAM" id="MobiDB-lite"/>
    </source>
</evidence>
<keyword evidence="3" id="KW-1185">Reference proteome</keyword>
<feature type="compositionally biased region" description="Basic and acidic residues" evidence="1">
    <location>
        <begin position="62"/>
        <end position="74"/>
    </location>
</feature>
<organism evidence="2 3">
    <name type="scientific">Trichogramma brassicae</name>
    <dbReference type="NCBI Taxonomy" id="86971"/>
    <lineage>
        <taxon>Eukaryota</taxon>
        <taxon>Metazoa</taxon>
        <taxon>Ecdysozoa</taxon>
        <taxon>Arthropoda</taxon>
        <taxon>Hexapoda</taxon>
        <taxon>Insecta</taxon>
        <taxon>Pterygota</taxon>
        <taxon>Neoptera</taxon>
        <taxon>Endopterygota</taxon>
        <taxon>Hymenoptera</taxon>
        <taxon>Apocrita</taxon>
        <taxon>Proctotrupomorpha</taxon>
        <taxon>Chalcidoidea</taxon>
        <taxon>Trichogrammatidae</taxon>
        <taxon>Trichogramma</taxon>
    </lineage>
</organism>
<feature type="compositionally biased region" description="Polar residues" evidence="1">
    <location>
        <begin position="168"/>
        <end position="181"/>
    </location>
</feature>
<dbReference type="AlphaFoldDB" id="A0A6H5I5R8"/>
<reference evidence="2 3" key="1">
    <citation type="submission" date="2020-02" db="EMBL/GenBank/DDBJ databases">
        <authorList>
            <person name="Ferguson B K."/>
        </authorList>
    </citation>
    <scope>NUCLEOTIDE SEQUENCE [LARGE SCALE GENOMIC DNA]</scope>
</reference>
<evidence type="ECO:0000313" key="3">
    <source>
        <dbReference type="Proteomes" id="UP000479190"/>
    </source>
</evidence>
<feature type="region of interest" description="Disordered" evidence="1">
    <location>
        <begin position="125"/>
        <end position="182"/>
    </location>
</feature>
<accession>A0A6H5I5R8</accession>
<feature type="region of interest" description="Disordered" evidence="1">
    <location>
        <begin position="448"/>
        <end position="488"/>
    </location>
</feature>
<feature type="non-terminal residue" evidence="2">
    <location>
        <position position="488"/>
    </location>
</feature>